<dbReference type="Gene3D" id="3.40.50.1000">
    <property type="entry name" value="HAD superfamily/HAD-like"/>
    <property type="match status" value="1"/>
</dbReference>
<accession>A0A7W2A9I5</accession>
<name>A0A7W2A9I5_9BACL</name>
<dbReference type="InterPro" id="IPR023214">
    <property type="entry name" value="HAD_sf"/>
</dbReference>
<protein>
    <submittedName>
        <fullName evidence="1">Pyrophosphatase PpaX</fullName>
        <ecNumber evidence="1">3.6.1.1</ecNumber>
    </submittedName>
</protein>
<dbReference type="InterPro" id="IPR023198">
    <property type="entry name" value="PGP-like_dom2"/>
</dbReference>
<dbReference type="SUPFAM" id="SSF56784">
    <property type="entry name" value="HAD-like"/>
    <property type="match status" value="1"/>
</dbReference>
<dbReference type="NCBIfam" id="NF009804">
    <property type="entry name" value="PRK13288.1"/>
    <property type="match status" value="1"/>
</dbReference>
<dbReference type="AlphaFoldDB" id="A0A7W2A9I5"/>
<proteinExistence type="predicted"/>
<evidence type="ECO:0000313" key="1">
    <source>
        <dbReference type="EMBL" id="MBA4495304.1"/>
    </source>
</evidence>
<gene>
    <name evidence="1" type="primary">ppaX</name>
    <name evidence="1" type="ORF">H1191_13415</name>
</gene>
<dbReference type="SFLD" id="SFLDS00003">
    <property type="entry name" value="Haloacid_Dehalogenase"/>
    <property type="match status" value="1"/>
</dbReference>
<dbReference type="NCBIfam" id="TIGR01549">
    <property type="entry name" value="HAD-SF-IA-v1"/>
    <property type="match status" value="1"/>
</dbReference>
<dbReference type="GO" id="GO:0004427">
    <property type="term" value="F:inorganic diphosphate phosphatase activity"/>
    <property type="evidence" value="ECO:0007669"/>
    <property type="project" value="UniProtKB-EC"/>
</dbReference>
<dbReference type="NCBIfam" id="TIGR01509">
    <property type="entry name" value="HAD-SF-IA-v3"/>
    <property type="match status" value="1"/>
</dbReference>
<evidence type="ECO:0000313" key="2">
    <source>
        <dbReference type="Proteomes" id="UP000535491"/>
    </source>
</evidence>
<dbReference type="PRINTS" id="PR00413">
    <property type="entry name" value="HADHALOGNASE"/>
</dbReference>
<dbReference type="InterPro" id="IPR006439">
    <property type="entry name" value="HAD-SF_hydro_IA"/>
</dbReference>
<dbReference type="Gene3D" id="1.10.150.240">
    <property type="entry name" value="Putative phosphatase, domain 2"/>
    <property type="match status" value="1"/>
</dbReference>
<comment type="caution">
    <text evidence="1">The sequence shown here is derived from an EMBL/GenBank/DDBJ whole genome shotgun (WGS) entry which is preliminary data.</text>
</comment>
<dbReference type="PANTHER" id="PTHR43434">
    <property type="entry name" value="PHOSPHOGLYCOLATE PHOSPHATASE"/>
    <property type="match status" value="1"/>
</dbReference>
<dbReference type="EC" id="3.6.1.1" evidence="1"/>
<sequence length="223" mass="25119">MKYPFILFDLDGTLINTNDLILASFMHTLNAHCPGKYTEADVLACMGEPLLDQMERFDPAQAEQMVQTYHTHNVAHHDDYVKEFPHVREVLGRLQEAGVKMGVVSNKRRKVVEMGLKLFGLDRFMQVVICYGEAEKAKPEPDMILLALEKLGAMPEQTLMVGDSRYDLLAARRARVASAAVAWSLHADELGQYDPDYFLNDMRDLLDVLEIPALTANPKGDPQ</sequence>
<dbReference type="EMBL" id="JACEIQ010000014">
    <property type="protein sequence ID" value="MBA4495304.1"/>
    <property type="molecule type" value="Genomic_DNA"/>
</dbReference>
<dbReference type="GO" id="GO:0005829">
    <property type="term" value="C:cytosol"/>
    <property type="evidence" value="ECO:0007669"/>
    <property type="project" value="TreeGrafter"/>
</dbReference>
<organism evidence="1 2">
    <name type="scientific">Paenactinomyces guangxiensis</name>
    <dbReference type="NCBI Taxonomy" id="1490290"/>
    <lineage>
        <taxon>Bacteria</taxon>
        <taxon>Bacillati</taxon>
        <taxon>Bacillota</taxon>
        <taxon>Bacilli</taxon>
        <taxon>Bacillales</taxon>
        <taxon>Thermoactinomycetaceae</taxon>
        <taxon>Paenactinomyces</taxon>
    </lineage>
</organism>
<dbReference type="InterPro" id="IPR036412">
    <property type="entry name" value="HAD-like_sf"/>
</dbReference>
<dbReference type="SFLD" id="SFLDG01129">
    <property type="entry name" value="C1.5:_HAD__Beta-PGM__Phosphata"/>
    <property type="match status" value="1"/>
</dbReference>
<dbReference type="GO" id="GO:0008967">
    <property type="term" value="F:phosphoglycolate phosphatase activity"/>
    <property type="evidence" value="ECO:0007669"/>
    <property type="project" value="TreeGrafter"/>
</dbReference>
<dbReference type="SFLD" id="SFLDG01135">
    <property type="entry name" value="C1.5.6:_HAD__Beta-PGM__Phospha"/>
    <property type="match status" value="1"/>
</dbReference>
<keyword evidence="1" id="KW-0378">Hydrolase</keyword>
<reference evidence="1 2" key="1">
    <citation type="submission" date="2020-07" db="EMBL/GenBank/DDBJ databases">
        <authorList>
            <person name="Feng H."/>
        </authorList>
    </citation>
    <scope>NUCLEOTIDE SEQUENCE [LARGE SCALE GENOMIC DNA]</scope>
    <source>
        <strain evidence="2">s-10</strain>
    </source>
</reference>
<dbReference type="Pfam" id="PF13419">
    <property type="entry name" value="HAD_2"/>
    <property type="match status" value="1"/>
</dbReference>
<dbReference type="RefSeq" id="WP_181752614.1">
    <property type="nucleotide sequence ID" value="NZ_JACEIQ010000014.1"/>
</dbReference>
<dbReference type="GO" id="GO:0006281">
    <property type="term" value="P:DNA repair"/>
    <property type="evidence" value="ECO:0007669"/>
    <property type="project" value="TreeGrafter"/>
</dbReference>
<dbReference type="FunFam" id="3.40.50.1000:FF:000022">
    <property type="entry name" value="Phosphoglycolate phosphatase"/>
    <property type="match status" value="1"/>
</dbReference>
<dbReference type="InterPro" id="IPR041492">
    <property type="entry name" value="HAD_2"/>
</dbReference>
<dbReference type="PANTHER" id="PTHR43434:SF26">
    <property type="entry name" value="PYROPHOSPHATASE PPAX"/>
    <property type="match status" value="1"/>
</dbReference>
<keyword evidence="2" id="KW-1185">Reference proteome</keyword>
<dbReference type="Proteomes" id="UP000535491">
    <property type="component" value="Unassembled WGS sequence"/>
</dbReference>
<dbReference type="InterPro" id="IPR050155">
    <property type="entry name" value="HAD-like_hydrolase_sf"/>
</dbReference>